<dbReference type="PROSITE" id="PS50850">
    <property type="entry name" value="MFS"/>
    <property type="match status" value="1"/>
</dbReference>
<evidence type="ECO:0000256" key="1">
    <source>
        <dbReference type="ARBA" id="ARBA00004141"/>
    </source>
</evidence>
<evidence type="ECO:0000256" key="3">
    <source>
        <dbReference type="ARBA" id="ARBA00022989"/>
    </source>
</evidence>
<feature type="transmembrane region" description="Helical" evidence="5">
    <location>
        <begin position="282"/>
        <end position="304"/>
    </location>
</feature>
<dbReference type="InterPro" id="IPR020846">
    <property type="entry name" value="MFS_dom"/>
</dbReference>
<feature type="transmembrane region" description="Helical" evidence="5">
    <location>
        <begin position="12"/>
        <end position="33"/>
    </location>
</feature>
<dbReference type="GO" id="GO:0016020">
    <property type="term" value="C:membrane"/>
    <property type="evidence" value="ECO:0007669"/>
    <property type="project" value="UniProtKB-SubCell"/>
</dbReference>
<proteinExistence type="predicted"/>
<evidence type="ECO:0000256" key="2">
    <source>
        <dbReference type="ARBA" id="ARBA00022692"/>
    </source>
</evidence>
<comment type="caution">
    <text evidence="7">The sequence shown here is derived from an EMBL/GenBank/DDBJ whole genome shotgun (WGS) entry which is preliminary data.</text>
</comment>
<dbReference type="InterPro" id="IPR001958">
    <property type="entry name" value="Tet-R_TetA/multi-R_MdtG-like"/>
</dbReference>
<evidence type="ECO:0000256" key="5">
    <source>
        <dbReference type="SAM" id="Phobius"/>
    </source>
</evidence>
<dbReference type="EMBL" id="ANJA01000528">
    <property type="protein sequence ID" value="ETO83213.1"/>
    <property type="molecule type" value="Genomic_DNA"/>
</dbReference>
<evidence type="ECO:0000313" key="8">
    <source>
        <dbReference type="Proteomes" id="UP000028582"/>
    </source>
</evidence>
<accession>A0A081AWF2</accession>
<dbReference type="InterPro" id="IPR011701">
    <property type="entry name" value="MFS"/>
</dbReference>
<keyword evidence="4 5" id="KW-0472">Membrane</keyword>
<feature type="transmembrane region" description="Helical" evidence="5">
    <location>
        <begin position="316"/>
        <end position="338"/>
    </location>
</feature>
<keyword evidence="2 5" id="KW-0812">Transmembrane</keyword>
<dbReference type="InterPro" id="IPR036259">
    <property type="entry name" value="MFS_trans_sf"/>
</dbReference>
<dbReference type="PANTHER" id="PTHR24002:SF3">
    <property type="entry name" value="SOLUTE CARRIER FAMILY 22 MEMBER 18"/>
    <property type="match status" value="1"/>
</dbReference>
<dbReference type="AlphaFoldDB" id="A0A081AWF2"/>
<evidence type="ECO:0000313" key="7">
    <source>
        <dbReference type="EMBL" id="ETO83213.1"/>
    </source>
</evidence>
<organism evidence="7 8">
    <name type="scientific">Phytophthora nicotianae P1976</name>
    <dbReference type="NCBI Taxonomy" id="1317066"/>
    <lineage>
        <taxon>Eukaryota</taxon>
        <taxon>Sar</taxon>
        <taxon>Stramenopiles</taxon>
        <taxon>Oomycota</taxon>
        <taxon>Peronosporomycetes</taxon>
        <taxon>Peronosporales</taxon>
        <taxon>Peronosporaceae</taxon>
        <taxon>Phytophthora</taxon>
    </lineage>
</organism>
<protein>
    <recommendedName>
        <fullName evidence="6">Major facilitator superfamily (MFS) profile domain-containing protein</fullName>
    </recommendedName>
</protein>
<name>A0A081AWF2_PHYNI</name>
<dbReference type="PRINTS" id="PR01035">
    <property type="entry name" value="TCRTETA"/>
</dbReference>
<dbReference type="OrthoDB" id="10262656at2759"/>
<dbReference type="Proteomes" id="UP000028582">
    <property type="component" value="Unassembled WGS sequence"/>
</dbReference>
<dbReference type="GO" id="GO:0005635">
    <property type="term" value="C:nuclear envelope"/>
    <property type="evidence" value="ECO:0007669"/>
    <property type="project" value="TreeGrafter"/>
</dbReference>
<comment type="subcellular location">
    <subcellularLocation>
        <location evidence="1">Membrane</location>
        <topology evidence="1">Multi-pass membrane protein</topology>
    </subcellularLocation>
</comment>
<dbReference type="Gene3D" id="1.20.1250.20">
    <property type="entry name" value="MFS general substrate transporter like domains"/>
    <property type="match status" value="1"/>
</dbReference>
<reference evidence="7 8" key="1">
    <citation type="submission" date="2013-11" db="EMBL/GenBank/DDBJ databases">
        <title>The Genome Sequence of Phytophthora parasitica P1976.</title>
        <authorList>
            <consortium name="The Broad Institute Genomics Platform"/>
            <person name="Russ C."/>
            <person name="Tyler B."/>
            <person name="Panabieres F."/>
            <person name="Shan W."/>
            <person name="Tripathy S."/>
            <person name="Grunwald N."/>
            <person name="Machado M."/>
            <person name="Johnson C.S."/>
            <person name="Walker B."/>
            <person name="Young S."/>
            <person name="Zeng Q."/>
            <person name="Gargeya S."/>
            <person name="Fitzgerald M."/>
            <person name="Haas B."/>
            <person name="Abouelleil A."/>
            <person name="Allen A.W."/>
            <person name="Alvarado L."/>
            <person name="Arachchi H.M."/>
            <person name="Berlin A.M."/>
            <person name="Chapman S.B."/>
            <person name="Gainer-Dewar J."/>
            <person name="Goldberg J."/>
            <person name="Griggs A."/>
            <person name="Gujja S."/>
            <person name="Hansen M."/>
            <person name="Howarth C."/>
            <person name="Imamovic A."/>
            <person name="Ireland A."/>
            <person name="Larimer J."/>
            <person name="McCowan C."/>
            <person name="Murphy C."/>
            <person name="Pearson M."/>
            <person name="Poon T.W."/>
            <person name="Priest M."/>
            <person name="Roberts A."/>
            <person name="Saif S."/>
            <person name="Shea T."/>
            <person name="Sisk P."/>
            <person name="Sykes S."/>
            <person name="Wortman J."/>
            <person name="Nusbaum C."/>
            <person name="Birren B."/>
        </authorList>
    </citation>
    <scope>NUCLEOTIDE SEQUENCE [LARGE SCALE GENOMIC DNA]</scope>
    <source>
        <strain evidence="7 8">P1976</strain>
    </source>
</reference>
<dbReference type="Pfam" id="PF07690">
    <property type="entry name" value="MFS_1"/>
    <property type="match status" value="1"/>
</dbReference>
<evidence type="ECO:0000256" key="4">
    <source>
        <dbReference type="ARBA" id="ARBA00023136"/>
    </source>
</evidence>
<dbReference type="SUPFAM" id="SSF103473">
    <property type="entry name" value="MFS general substrate transporter"/>
    <property type="match status" value="1"/>
</dbReference>
<feature type="transmembrane region" description="Helical" evidence="5">
    <location>
        <begin position="80"/>
        <end position="105"/>
    </location>
</feature>
<gene>
    <name evidence="7" type="ORF">F444_02725</name>
</gene>
<feature type="transmembrane region" description="Helical" evidence="5">
    <location>
        <begin position="243"/>
        <end position="262"/>
    </location>
</feature>
<feature type="transmembrane region" description="Helical" evidence="5">
    <location>
        <begin position="168"/>
        <end position="189"/>
    </location>
</feature>
<dbReference type="PANTHER" id="PTHR24002">
    <property type="entry name" value="SOLUTE CARRIER FAMILY 22 MEMBER 18"/>
    <property type="match status" value="1"/>
</dbReference>
<evidence type="ECO:0000259" key="6">
    <source>
        <dbReference type="PROSITE" id="PS50850"/>
    </source>
</evidence>
<feature type="transmembrane region" description="Helical" evidence="5">
    <location>
        <begin position="45"/>
        <end position="68"/>
    </location>
</feature>
<keyword evidence="3 5" id="KW-1133">Transmembrane helix</keyword>
<feature type="domain" description="Major facilitator superfamily (MFS) profile" evidence="6">
    <location>
        <begin position="14"/>
        <end position="421"/>
    </location>
</feature>
<sequence>MVSSSTPPLRRWLASRVLFVVSFLDMLGVSMIIPSLPQYVKSMDGGAMVFGLLMSIYGFIQFFAAPIVGSLSDHYGRKRVLLACFIGTSTGYLLLGLSWNIYIVLLSRIPAALFKHTLDIIKVAITDGEEADKRSASIGRLNAAANAGFIIGPAIGGYVSSVPNGFNYTTLLTTALFGVNYCLVSFFYLDPRGQGFIPTTAVEAEHKDEKESHHHHVDWRHLLHNAWTKLLGFRDIVNESKPAQTLLVARLLLSMAAILYRTHFSVLLEDKFGMDSKDRGFMLSYMGLLGFFGSFSVGFVTKFVKSERLVLQLSAIIYVMTFFALSSATTISAVYITLVPQVISISIIRASSVALQTTFVSQEHVGAFMGISSSLTSISRTVGPILSGWTYIASIDGPAYGAACLAAVSAGLFCFSPHFAKVGDSYAVDVERKSNRRSKKKAVD</sequence>
<dbReference type="GO" id="GO:0022857">
    <property type="term" value="F:transmembrane transporter activity"/>
    <property type="evidence" value="ECO:0007669"/>
    <property type="project" value="InterPro"/>
</dbReference>